<comment type="caution">
    <text evidence="2">The sequence shown here is derived from an EMBL/GenBank/DDBJ whole genome shotgun (WGS) entry which is preliminary data.</text>
</comment>
<reference evidence="2 3" key="1">
    <citation type="submission" date="2018-08" db="EMBL/GenBank/DDBJ databases">
        <title>Genomic investigation of the strawberry pathogen Phytophthora fragariae indicates pathogenicity is determined by transcriptional variation in three key races.</title>
        <authorList>
            <person name="Adams T.M."/>
            <person name="Armitage A.D."/>
            <person name="Sobczyk M.K."/>
            <person name="Bates H.J."/>
            <person name="Dunwell J.M."/>
            <person name="Nellist C.F."/>
            <person name="Harrison R.J."/>
        </authorList>
    </citation>
    <scope>NUCLEOTIDE SEQUENCE [LARGE SCALE GENOMIC DNA]</scope>
    <source>
        <strain evidence="1 4">SCRP324</strain>
        <strain evidence="2 3">SCRP333</strain>
    </source>
</reference>
<keyword evidence="3" id="KW-1185">Reference proteome</keyword>
<dbReference type="Proteomes" id="UP000434957">
    <property type="component" value="Unassembled WGS sequence"/>
</dbReference>
<organism evidence="2 3">
    <name type="scientific">Phytophthora rubi</name>
    <dbReference type="NCBI Taxonomy" id="129364"/>
    <lineage>
        <taxon>Eukaryota</taxon>
        <taxon>Sar</taxon>
        <taxon>Stramenopiles</taxon>
        <taxon>Oomycota</taxon>
        <taxon>Peronosporomycetes</taxon>
        <taxon>Peronosporales</taxon>
        <taxon>Peronosporaceae</taxon>
        <taxon>Phytophthora</taxon>
    </lineage>
</organism>
<gene>
    <name evidence="1" type="ORF">PR002_g1396</name>
    <name evidence="2" type="ORF">PR003_g2908</name>
</gene>
<evidence type="ECO:0000313" key="3">
    <source>
        <dbReference type="Proteomes" id="UP000434957"/>
    </source>
</evidence>
<accession>A0A6A4G7X8</accession>
<evidence type="ECO:0000313" key="1">
    <source>
        <dbReference type="EMBL" id="KAE9046844.1"/>
    </source>
</evidence>
<evidence type="ECO:0000313" key="4">
    <source>
        <dbReference type="Proteomes" id="UP000435112"/>
    </source>
</evidence>
<protein>
    <submittedName>
        <fullName evidence="2">Uncharacterized protein</fullName>
    </submittedName>
</protein>
<name>A0A6A4G7X8_9STRA</name>
<evidence type="ECO:0000313" key="2">
    <source>
        <dbReference type="EMBL" id="KAE9355295.1"/>
    </source>
</evidence>
<dbReference type="EMBL" id="QXFT01000096">
    <property type="protein sequence ID" value="KAE9355295.1"/>
    <property type="molecule type" value="Genomic_DNA"/>
</dbReference>
<sequence>MGRAHLKKSYHGLMREALHKNAHPLGAANLSVAAGSSTALA</sequence>
<dbReference type="EMBL" id="QXFU01000040">
    <property type="protein sequence ID" value="KAE9046844.1"/>
    <property type="molecule type" value="Genomic_DNA"/>
</dbReference>
<dbReference type="AlphaFoldDB" id="A0A6A4G7X8"/>
<dbReference type="Proteomes" id="UP000435112">
    <property type="component" value="Unassembled WGS sequence"/>
</dbReference>
<proteinExistence type="predicted"/>